<reference evidence="2" key="1">
    <citation type="submission" date="2023-06" db="EMBL/GenBank/DDBJ databases">
        <title>Robiginitalea aurantiacus sp. nov. and Algoriphagus sediminis sp. nov., isolated from coastal sediment.</title>
        <authorList>
            <person name="Zhou Z.Y."/>
            <person name="An J."/>
            <person name="Jia Y.W."/>
            <person name="Du Z.J."/>
        </authorList>
    </citation>
    <scope>NUCLEOTIDE SEQUENCE</scope>
    <source>
        <strain evidence="2">C2-7</strain>
    </source>
</reference>
<keyword evidence="1" id="KW-0472">Membrane</keyword>
<dbReference type="RefSeq" id="WP_289998685.1">
    <property type="nucleotide sequence ID" value="NZ_JAUEPH010000001.1"/>
</dbReference>
<protein>
    <recommendedName>
        <fullName evidence="4">PH domain-containing protein</fullName>
    </recommendedName>
</protein>
<dbReference type="Proteomes" id="UP001171916">
    <property type="component" value="Unassembled WGS sequence"/>
</dbReference>
<feature type="transmembrane region" description="Helical" evidence="1">
    <location>
        <begin position="45"/>
        <end position="66"/>
    </location>
</feature>
<organism evidence="2 3">
    <name type="scientific">Algoriphagus sediminis</name>
    <dbReference type="NCBI Taxonomy" id="3057113"/>
    <lineage>
        <taxon>Bacteria</taxon>
        <taxon>Pseudomonadati</taxon>
        <taxon>Bacteroidota</taxon>
        <taxon>Cytophagia</taxon>
        <taxon>Cytophagales</taxon>
        <taxon>Cyclobacteriaceae</taxon>
        <taxon>Algoriphagus</taxon>
    </lineage>
</organism>
<proteinExistence type="predicted"/>
<dbReference type="EMBL" id="JAUEPH010000001">
    <property type="protein sequence ID" value="MDN3203135.1"/>
    <property type="molecule type" value="Genomic_DNA"/>
</dbReference>
<evidence type="ECO:0000313" key="3">
    <source>
        <dbReference type="Proteomes" id="UP001171916"/>
    </source>
</evidence>
<evidence type="ECO:0000313" key="2">
    <source>
        <dbReference type="EMBL" id="MDN3203135.1"/>
    </source>
</evidence>
<keyword evidence="1" id="KW-1133">Transmembrane helix</keyword>
<evidence type="ECO:0000256" key="1">
    <source>
        <dbReference type="SAM" id="Phobius"/>
    </source>
</evidence>
<comment type="caution">
    <text evidence="2">The sequence shown here is derived from an EMBL/GenBank/DDBJ whole genome shotgun (WGS) entry which is preliminary data.</text>
</comment>
<evidence type="ECO:0008006" key="4">
    <source>
        <dbReference type="Google" id="ProtNLM"/>
    </source>
</evidence>
<accession>A0ABT7Y9F1</accession>
<feature type="transmembrane region" description="Helical" evidence="1">
    <location>
        <begin position="16"/>
        <end position="39"/>
    </location>
</feature>
<gene>
    <name evidence="2" type="ORF">QVH07_03200</name>
</gene>
<keyword evidence="3" id="KW-1185">Reference proteome</keyword>
<name>A0ABT7Y9F1_9BACT</name>
<sequence length="167" mass="19086">MANRVFNETQTYRGTWVAYLIILVELPTVILLSVLFFQAEDKTEMGFALGSVILVMGAVLIFIFSIKLETRIDNNGVSFKYLPFIRKWRRWTPDQIKSIKVIYYSPITDYGGWGLKGNSTTKAYSVIGDKGILMDVGEKKKIMIGTERAKELSQFIEEWKEVIKNGS</sequence>
<keyword evidence="1" id="KW-0812">Transmembrane</keyword>